<keyword evidence="6" id="KW-0016">Alginate biosynthesis</keyword>
<proteinExistence type="predicted"/>
<dbReference type="GO" id="GO:0042597">
    <property type="term" value="C:periplasmic space"/>
    <property type="evidence" value="ECO:0007669"/>
    <property type="project" value="UniProtKB-SubCell"/>
</dbReference>
<evidence type="ECO:0000313" key="11">
    <source>
        <dbReference type="Proteomes" id="UP000199137"/>
    </source>
</evidence>
<evidence type="ECO:0000259" key="9">
    <source>
        <dbReference type="Pfam" id="PF16822"/>
    </source>
</evidence>
<keyword evidence="5" id="KW-0574">Periplasm</keyword>
<keyword evidence="3 10" id="KW-0808">Transferase</keyword>
<evidence type="ECO:0000256" key="5">
    <source>
        <dbReference type="ARBA" id="ARBA00022764"/>
    </source>
</evidence>
<dbReference type="GO" id="GO:0042121">
    <property type="term" value="P:alginic acid biosynthetic process"/>
    <property type="evidence" value="ECO:0007669"/>
    <property type="project" value="UniProtKB-UniPathway"/>
</dbReference>
<evidence type="ECO:0000256" key="2">
    <source>
        <dbReference type="ARBA" id="ARBA00005182"/>
    </source>
</evidence>
<dbReference type="STRING" id="112413.SAMN05421854_1011595"/>
<feature type="region of interest" description="Disordered" evidence="7">
    <location>
        <begin position="122"/>
        <end position="162"/>
    </location>
</feature>
<evidence type="ECO:0000256" key="6">
    <source>
        <dbReference type="ARBA" id="ARBA00022841"/>
    </source>
</evidence>
<keyword evidence="8" id="KW-0472">Membrane</keyword>
<name>A0A1I5GGE5_9PSEU</name>
<protein>
    <submittedName>
        <fullName evidence="10">SGNH hydrolase-like domain-containing protein, acetyltransferase AlgX</fullName>
    </submittedName>
</protein>
<dbReference type="GO" id="GO:0016787">
    <property type="term" value="F:hydrolase activity"/>
    <property type="evidence" value="ECO:0007669"/>
    <property type="project" value="UniProtKB-KW"/>
</dbReference>
<dbReference type="GO" id="GO:0016740">
    <property type="term" value="F:transferase activity"/>
    <property type="evidence" value="ECO:0007669"/>
    <property type="project" value="UniProtKB-KW"/>
</dbReference>
<evidence type="ECO:0000313" key="10">
    <source>
        <dbReference type="EMBL" id="SFO34997.1"/>
    </source>
</evidence>
<dbReference type="EMBL" id="FOWC01000001">
    <property type="protein sequence ID" value="SFO34997.1"/>
    <property type="molecule type" value="Genomic_DNA"/>
</dbReference>
<keyword evidence="8" id="KW-0812">Transmembrane</keyword>
<evidence type="ECO:0000256" key="1">
    <source>
        <dbReference type="ARBA" id="ARBA00004418"/>
    </source>
</evidence>
<evidence type="ECO:0000256" key="3">
    <source>
        <dbReference type="ARBA" id="ARBA00022679"/>
    </source>
</evidence>
<accession>A0A1I5GGE5</accession>
<feature type="domain" description="AlgX/AlgJ SGNH hydrolase-like" evidence="9">
    <location>
        <begin position="166"/>
        <end position="389"/>
    </location>
</feature>
<dbReference type="Pfam" id="PF16822">
    <property type="entry name" value="ALGX"/>
    <property type="match status" value="1"/>
</dbReference>
<dbReference type="InterPro" id="IPR031811">
    <property type="entry name" value="ALGX/ALGJ_SGNH-like"/>
</dbReference>
<evidence type="ECO:0000256" key="7">
    <source>
        <dbReference type="SAM" id="MobiDB-lite"/>
    </source>
</evidence>
<gene>
    <name evidence="10" type="ORF">SAMN05421854_1011595</name>
</gene>
<organism evidence="10 11">
    <name type="scientific">Amycolatopsis rubida</name>
    <dbReference type="NCBI Taxonomy" id="112413"/>
    <lineage>
        <taxon>Bacteria</taxon>
        <taxon>Bacillati</taxon>
        <taxon>Actinomycetota</taxon>
        <taxon>Actinomycetes</taxon>
        <taxon>Pseudonocardiales</taxon>
        <taxon>Pseudonocardiaceae</taxon>
        <taxon>Amycolatopsis</taxon>
    </lineage>
</organism>
<feature type="transmembrane region" description="Helical" evidence="8">
    <location>
        <begin position="45"/>
        <end position="65"/>
    </location>
</feature>
<sequence length="452" mass="48457">MFAPGSLELTNLSAVSEPPQLPAVHEAYLPREHALHRPRHGKRQLTALVSALLFFVTPTLLWVVGVRPSEIENHKLAGFPSLGEGFGFFTNLPHWATDQLSFRAGAINAANGISEGVFGEAAPLDQGSASNNGPIPAPPLQQPGAPNTGPTLPSTPGSSQAGYRKVVQGADGWLYYGYDSEAKCTPAQDIDTTMKRIDELRAAVEASGRKFVFVVTPDKTTMVPQFLPASYPGKECSQAASPNDWYKITTEGHSLDLRPQLAAEAARVGHPIYAPNDTHWRDEGGLVLTRALADTIKPGTTNSWLSAPDGQYDAVADLPLLLGQTGVKTNTRYNLRPDGVTDRAGEFIGSIDQPVHRSAPPIVGTIDQPTLVYGDSFSLASSRYLEAAFTNLTYLAYSTDKTPQSQAVDQFVNSHVVVLQAVERNVAGGLVPFTDEGFIAAVKSALAQHPIR</sequence>
<evidence type="ECO:0000256" key="8">
    <source>
        <dbReference type="SAM" id="Phobius"/>
    </source>
</evidence>
<keyword evidence="4" id="KW-0732">Signal</keyword>
<evidence type="ECO:0000256" key="4">
    <source>
        <dbReference type="ARBA" id="ARBA00022729"/>
    </source>
</evidence>
<keyword evidence="10" id="KW-0378">Hydrolase</keyword>
<feature type="compositionally biased region" description="Polar residues" evidence="7">
    <location>
        <begin position="144"/>
        <end position="161"/>
    </location>
</feature>
<dbReference type="UniPathway" id="UPA00286"/>
<dbReference type="Proteomes" id="UP000199137">
    <property type="component" value="Unassembled WGS sequence"/>
</dbReference>
<comment type="pathway">
    <text evidence="2">Glycan biosynthesis; alginate biosynthesis.</text>
</comment>
<keyword evidence="8" id="KW-1133">Transmembrane helix</keyword>
<reference evidence="10 11" key="1">
    <citation type="submission" date="2016-10" db="EMBL/GenBank/DDBJ databases">
        <authorList>
            <person name="de Groot N.N."/>
        </authorList>
    </citation>
    <scope>NUCLEOTIDE SEQUENCE [LARGE SCALE GENOMIC DNA]</scope>
    <source>
        <strain evidence="10 11">DSM 44637</strain>
    </source>
</reference>
<comment type="subcellular location">
    <subcellularLocation>
        <location evidence="1">Periplasm</location>
    </subcellularLocation>
</comment>
<dbReference type="AlphaFoldDB" id="A0A1I5GGE5"/>